<dbReference type="GO" id="GO:0004497">
    <property type="term" value="F:monooxygenase activity"/>
    <property type="evidence" value="ECO:0007669"/>
    <property type="project" value="UniProtKB-KW"/>
</dbReference>
<evidence type="ECO:0000256" key="10">
    <source>
        <dbReference type="ARBA" id="ARBA00023136"/>
    </source>
</evidence>
<feature type="non-terminal residue" evidence="11">
    <location>
        <position position="56"/>
    </location>
</feature>
<comment type="caution">
    <text evidence="11">The sequence shown here is derived from an EMBL/GenBank/DDBJ whole genome shotgun (WGS) entry which is preliminary data.</text>
</comment>
<keyword evidence="9" id="KW-0503">Monooxygenase</keyword>
<evidence type="ECO:0000256" key="2">
    <source>
        <dbReference type="ARBA" id="ARBA00010617"/>
    </source>
</evidence>
<dbReference type="GO" id="GO:0016020">
    <property type="term" value="C:membrane"/>
    <property type="evidence" value="ECO:0007669"/>
    <property type="project" value="UniProtKB-SubCell"/>
</dbReference>
<dbReference type="SUPFAM" id="SSF48264">
    <property type="entry name" value="Cytochrome P450"/>
    <property type="match status" value="1"/>
</dbReference>
<evidence type="ECO:0000256" key="4">
    <source>
        <dbReference type="ARBA" id="ARBA00022692"/>
    </source>
</evidence>
<dbReference type="InterPro" id="IPR001128">
    <property type="entry name" value="Cyt_P450"/>
</dbReference>
<dbReference type="InterPro" id="IPR036396">
    <property type="entry name" value="Cyt_P450_sf"/>
</dbReference>
<organism evidence="11 12">
    <name type="scientific">Trifolium medium</name>
    <dbReference type="NCBI Taxonomy" id="97028"/>
    <lineage>
        <taxon>Eukaryota</taxon>
        <taxon>Viridiplantae</taxon>
        <taxon>Streptophyta</taxon>
        <taxon>Embryophyta</taxon>
        <taxon>Tracheophyta</taxon>
        <taxon>Spermatophyta</taxon>
        <taxon>Magnoliopsida</taxon>
        <taxon>eudicotyledons</taxon>
        <taxon>Gunneridae</taxon>
        <taxon>Pentapetalae</taxon>
        <taxon>rosids</taxon>
        <taxon>fabids</taxon>
        <taxon>Fabales</taxon>
        <taxon>Fabaceae</taxon>
        <taxon>Papilionoideae</taxon>
        <taxon>50 kb inversion clade</taxon>
        <taxon>NPAAA clade</taxon>
        <taxon>Hologalegina</taxon>
        <taxon>IRL clade</taxon>
        <taxon>Trifolieae</taxon>
        <taxon>Trifolium</taxon>
    </lineage>
</organism>
<keyword evidence="4" id="KW-0812">Transmembrane</keyword>
<keyword evidence="5" id="KW-0479">Metal-binding</keyword>
<dbReference type="Proteomes" id="UP000265520">
    <property type="component" value="Unassembled WGS sequence"/>
</dbReference>
<evidence type="ECO:0000313" key="11">
    <source>
        <dbReference type="EMBL" id="MCI97004.1"/>
    </source>
</evidence>
<evidence type="ECO:0000256" key="5">
    <source>
        <dbReference type="ARBA" id="ARBA00022723"/>
    </source>
</evidence>
<evidence type="ECO:0000256" key="3">
    <source>
        <dbReference type="ARBA" id="ARBA00022617"/>
    </source>
</evidence>
<proteinExistence type="inferred from homology"/>
<dbReference type="GO" id="GO:0016705">
    <property type="term" value="F:oxidoreductase activity, acting on paired donors, with incorporation or reduction of molecular oxygen"/>
    <property type="evidence" value="ECO:0007669"/>
    <property type="project" value="InterPro"/>
</dbReference>
<dbReference type="EMBL" id="LXQA011430335">
    <property type="protein sequence ID" value="MCI97004.1"/>
    <property type="molecule type" value="Genomic_DNA"/>
</dbReference>
<dbReference type="GO" id="GO:0005506">
    <property type="term" value="F:iron ion binding"/>
    <property type="evidence" value="ECO:0007669"/>
    <property type="project" value="InterPro"/>
</dbReference>
<keyword evidence="12" id="KW-1185">Reference proteome</keyword>
<keyword evidence="10" id="KW-0472">Membrane</keyword>
<keyword evidence="8" id="KW-0408">Iron</keyword>
<evidence type="ECO:0000256" key="8">
    <source>
        <dbReference type="ARBA" id="ARBA00023004"/>
    </source>
</evidence>
<protein>
    <submittedName>
        <fullName evidence="11">Secologanin synthase-like</fullName>
    </submittedName>
</protein>
<dbReference type="PANTHER" id="PTHR24282:SF255">
    <property type="entry name" value="CYTOCHROME P450 72A11-RELATED"/>
    <property type="match status" value="1"/>
</dbReference>
<comment type="subcellular location">
    <subcellularLocation>
        <location evidence="1">Membrane</location>
        <topology evidence="1">Single-pass membrane protein</topology>
    </subcellularLocation>
</comment>
<keyword evidence="3" id="KW-0349">Heme</keyword>
<dbReference type="Pfam" id="PF00067">
    <property type="entry name" value="p450"/>
    <property type="match status" value="1"/>
</dbReference>
<sequence length="56" mass="6204">MILYEVLRLYPPAIALSRTAHKDVKLGSISLPVGVQLILSVILVHHDVELWGDDAK</sequence>
<dbReference type="AlphaFoldDB" id="A0A392W8N9"/>
<evidence type="ECO:0000256" key="6">
    <source>
        <dbReference type="ARBA" id="ARBA00022989"/>
    </source>
</evidence>
<reference evidence="11 12" key="1">
    <citation type="journal article" date="2018" name="Front. Plant Sci.">
        <title>Red Clover (Trifolium pratense) and Zigzag Clover (T. medium) - A Picture of Genomic Similarities and Differences.</title>
        <authorList>
            <person name="Dluhosova J."/>
            <person name="Istvanek J."/>
            <person name="Nedelnik J."/>
            <person name="Repkova J."/>
        </authorList>
    </citation>
    <scope>NUCLEOTIDE SEQUENCE [LARGE SCALE GENOMIC DNA]</scope>
    <source>
        <strain evidence="12">cv. 10/8</strain>
        <tissue evidence="11">Leaf</tissue>
    </source>
</reference>
<name>A0A392W8N9_9FABA</name>
<evidence type="ECO:0000256" key="1">
    <source>
        <dbReference type="ARBA" id="ARBA00004167"/>
    </source>
</evidence>
<evidence type="ECO:0000313" key="12">
    <source>
        <dbReference type="Proteomes" id="UP000265520"/>
    </source>
</evidence>
<accession>A0A392W8N9</accession>
<dbReference type="Gene3D" id="1.10.630.10">
    <property type="entry name" value="Cytochrome P450"/>
    <property type="match status" value="1"/>
</dbReference>
<keyword evidence="6" id="KW-1133">Transmembrane helix</keyword>
<evidence type="ECO:0000256" key="7">
    <source>
        <dbReference type="ARBA" id="ARBA00023002"/>
    </source>
</evidence>
<comment type="similarity">
    <text evidence="2">Belongs to the cytochrome P450 family.</text>
</comment>
<dbReference type="PANTHER" id="PTHR24282">
    <property type="entry name" value="CYTOCHROME P450 FAMILY MEMBER"/>
    <property type="match status" value="1"/>
</dbReference>
<evidence type="ECO:0000256" key="9">
    <source>
        <dbReference type="ARBA" id="ARBA00023033"/>
    </source>
</evidence>
<keyword evidence="7" id="KW-0560">Oxidoreductase</keyword>
<dbReference type="GO" id="GO:0020037">
    <property type="term" value="F:heme binding"/>
    <property type="evidence" value="ECO:0007669"/>
    <property type="project" value="InterPro"/>
</dbReference>
<dbReference type="InterPro" id="IPR050665">
    <property type="entry name" value="Cytochrome_P450_Monooxygen"/>
</dbReference>